<dbReference type="Pfam" id="PF17384">
    <property type="entry name" value="DUF150_C"/>
    <property type="match status" value="1"/>
</dbReference>
<dbReference type="InterPro" id="IPR028989">
    <property type="entry name" value="RimP_N"/>
</dbReference>
<comment type="similarity">
    <text evidence="3">Belongs to the RimP family.</text>
</comment>
<keyword evidence="1 3" id="KW-0963">Cytoplasm</keyword>
<dbReference type="OrthoDB" id="9805006at2"/>
<dbReference type="AlphaFoldDB" id="A0A178MJD6"/>
<dbReference type="GO" id="GO:0000028">
    <property type="term" value="P:ribosomal small subunit assembly"/>
    <property type="evidence" value="ECO:0007669"/>
    <property type="project" value="TreeGrafter"/>
</dbReference>
<dbReference type="InterPro" id="IPR035956">
    <property type="entry name" value="RimP_N_sf"/>
</dbReference>
<dbReference type="FunFam" id="3.30.300.70:FF:000001">
    <property type="entry name" value="Ribosome maturation factor RimP"/>
    <property type="match status" value="1"/>
</dbReference>
<comment type="function">
    <text evidence="3">Required for maturation of 30S ribosomal subunits.</text>
</comment>
<dbReference type="SUPFAM" id="SSF75420">
    <property type="entry name" value="YhbC-like, N-terminal domain"/>
    <property type="match status" value="1"/>
</dbReference>
<dbReference type="GO" id="GO:0006412">
    <property type="term" value="P:translation"/>
    <property type="evidence" value="ECO:0007669"/>
    <property type="project" value="TreeGrafter"/>
</dbReference>
<accession>A0A178MJD6</accession>
<dbReference type="InterPro" id="IPR003728">
    <property type="entry name" value="Ribosome_maturation_RimP"/>
</dbReference>
<evidence type="ECO:0000259" key="5">
    <source>
        <dbReference type="Pfam" id="PF17384"/>
    </source>
</evidence>
<dbReference type="NCBIfam" id="NF000932">
    <property type="entry name" value="PRK00092.2-5"/>
    <property type="match status" value="1"/>
</dbReference>
<dbReference type="RefSeq" id="WP_068502444.1">
    <property type="nucleotide sequence ID" value="NZ_LWQU01000155.1"/>
</dbReference>
<dbReference type="Pfam" id="PF02576">
    <property type="entry name" value="RimP_N"/>
    <property type="match status" value="1"/>
</dbReference>
<dbReference type="Proteomes" id="UP000078543">
    <property type="component" value="Unassembled WGS sequence"/>
</dbReference>
<evidence type="ECO:0000313" key="6">
    <source>
        <dbReference type="EMBL" id="OAN48786.1"/>
    </source>
</evidence>
<proteinExistence type="inferred from homology"/>
<name>A0A178MJD6_9PROT</name>
<dbReference type="STRING" id="1437059.A6A05_14505"/>
<dbReference type="EMBL" id="LWQU01000155">
    <property type="protein sequence ID" value="OAN48786.1"/>
    <property type="molecule type" value="Genomic_DNA"/>
</dbReference>
<dbReference type="PANTHER" id="PTHR33867:SF1">
    <property type="entry name" value="RIBOSOME MATURATION FACTOR RIMP"/>
    <property type="match status" value="1"/>
</dbReference>
<dbReference type="InterPro" id="IPR028998">
    <property type="entry name" value="RimP_C"/>
</dbReference>
<comment type="caution">
    <text evidence="6">The sequence shown here is derived from an EMBL/GenBank/DDBJ whole genome shotgun (WGS) entry which is preliminary data.</text>
</comment>
<dbReference type="Gene3D" id="3.30.300.70">
    <property type="entry name" value="RimP-like superfamily, N-terminal"/>
    <property type="match status" value="1"/>
</dbReference>
<sequence>MDLETRLNALIAPSLESMGYELVRVQYQGKTHPTLQIMAERADQAPMTVDDCAMISRSLSALLDVEDPIQGGYVLEVSSPGIDRPLTRPKDFQTWAGFEAKLESLVAVDGRKRFRGRLVGLEGEAVRITLDSGDALVPLADLKSAKLVLTDELIDAVTAKGQA</sequence>
<comment type="subcellular location">
    <subcellularLocation>
        <location evidence="3">Cytoplasm</location>
    </subcellularLocation>
</comment>
<evidence type="ECO:0000256" key="2">
    <source>
        <dbReference type="ARBA" id="ARBA00022517"/>
    </source>
</evidence>
<reference evidence="6 7" key="1">
    <citation type="submission" date="2016-04" db="EMBL/GenBank/DDBJ databases">
        <title>Draft genome sequence of freshwater magnetotactic bacteria Magnetospirillum marisnigri SP-1 and Magnetospirillum moscoviense BB-1.</title>
        <authorList>
            <person name="Koziaeva V."/>
            <person name="Dziuba M.V."/>
            <person name="Ivanov T.M."/>
            <person name="Kuznetsov B."/>
            <person name="Grouzdev D.S."/>
        </authorList>
    </citation>
    <scope>NUCLEOTIDE SEQUENCE [LARGE SCALE GENOMIC DNA]</scope>
    <source>
        <strain evidence="6 7">BB-1</strain>
    </source>
</reference>
<protein>
    <recommendedName>
        <fullName evidence="3">Ribosome maturation factor RimP</fullName>
    </recommendedName>
</protein>
<evidence type="ECO:0000259" key="4">
    <source>
        <dbReference type="Pfam" id="PF02576"/>
    </source>
</evidence>
<evidence type="ECO:0000256" key="1">
    <source>
        <dbReference type="ARBA" id="ARBA00022490"/>
    </source>
</evidence>
<gene>
    <name evidence="3" type="primary">rimP</name>
    <name evidence="6" type="ORF">A6A05_14505</name>
</gene>
<dbReference type="HAMAP" id="MF_01077">
    <property type="entry name" value="RimP"/>
    <property type="match status" value="1"/>
</dbReference>
<evidence type="ECO:0000313" key="7">
    <source>
        <dbReference type="Proteomes" id="UP000078543"/>
    </source>
</evidence>
<evidence type="ECO:0000256" key="3">
    <source>
        <dbReference type="HAMAP-Rule" id="MF_01077"/>
    </source>
</evidence>
<dbReference type="PANTHER" id="PTHR33867">
    <property type="entry name" value="RIBOSOME MATURATION FACTOR RIMP"/>
    <property type="match status" value="1"/>
</dbReference>
<dbReference type="SUPFAM" id="SSF74942">
    <property type="entry name" value="YhbC-like, C-terminal domain"/>
    <property type="match status" value="1"/>
</dbReference>
<keyword evidence="7" id="KW-1185">Reference proteome</keyword>
<dbReference type="GO" id="GO:0005829">
    <property type="term" value="C:cytosol"/>
    <property type="evidence" value="ECO:0007669"/>
    <property type="project" value="TreeGrafter"/>
</dbReference>
<organism evidence="6 7">
    <name type="scientific">Magnetospirillum moscoviense</name>
    <dbReference type="NCBI Taxonomy" id="1437059"/>
    <lineage>
        <taxon>Bacteria</taxon>
        <taxon>Pseudomonadati</taxon>
        <taxon>Pseudomonadota</taxon>
        <taxon>Alphaproteobacteria</taxon>
        <taxon>Rhodospirillales</taxon>
        <taxon>Rhodospirillaceae</taxon>
        <taxon>Magnetospirillum</taxon>
    </lineage>
</organism>
<feature type="domain" description="Ribosome maturation factor RimP C-terminal" evidence="5">
    <location>
        <begin position="86"/>
        <end position="150"/>
    </location>
</feature>
<dbReference type="CDD" id="cd01734">
    <property type="entry name" value="YlxS_C"/>
    <property type="match status" value="1"/>
</dbReference>
<feature type="domain" description="Ribosome maturation factor RimP N-terminal" evidence="4">
    <location>
        <begin position="10"/>
        <end position="83"/>
    </location>
</feature>
<dbReference type="InterPro" id="IPR036847">
    <property type="entry name" value="RimP_C_sf"/>
</dbReference>
<keyword evidence="2 3" id="KW-0690">Ribosome biogenesis</keyword>